<dbReference type="Proteomes" id="UP000193570">
    <property type="component" value="Unassembled WGS sequence"/>
</dbReference>
<keyword evidence="4" id="KW-1185">Reference proteome</keyword>
<keyword evidence="1" id="KW-0175">Coiled coil</keyword>
<evidence type="ECO:0000313" key="3">
    <source>
        <dbReference type="EMBL" id="SLN09977.1"/>
    </source>
</evidence>
<dbReference type="AlphaFoldDB" id="A0A1X6Y467"/>
<evidence type="ECO:0000256" key="1">
    <source>
        <dbReference type="SAM" id="Coils"/>
    </source>
</evidence>
<name>A0A1X6Y467_9RHOB</name>
<evidence type="ECO:0000313" key="4">
    <source>
        <dbReference type="Proteomes" id="UP000193570"/>
    </source>
</evidence>
<accession>A0A1X6Y467</accession>
<proteinExistence type="predicted"/>
<protein>
    <submittedName>
        <fullName evidence="3">Uncharacterized protein</fullName>
    </submittedName>
</protein>
<organism evidence="3 4">
    <name type="scientific">Roseivivax jejudonensis</name>
    <dbReference type="NCBI Taxonomy" id="1529041"/>
    <lineage>
        <taxon>Bacteria</taxon>
        <taxon>Pseudomonadati</taxon>
        <taxon>Pseudomonadota</taxon>
        <taxon>Alphaproteobacteria</taxon>
        <taxon>Rhodobacterales</taxon>
        <taxon>Roseobacteraceae</taxon>
        <taxon>Roseivivax</taxon>
    </lineage>
</organism>
<reference evidence="3 4" key="1">
    <citation type="submission" date="2017-03" db="EMBL/GenBank/DDBJ databases">
        <authorList>
            <person name="Afonso C.L."/>
            <person name="Miller P.J."/>
            <person name="Scott M.A."/>
            <person name="Spackman E."/>
            <person name="Goraichik I."/>
            <person name="Dimitrov K.M."/>
            <person name="Suarez D.L."/>
            <person name="Swayne D.E."/>
        </authorList>
    </citation>
    <scope>NUCLEOTIDE SEQUENCE [LARGE SCALE GENOMIC DNA]</scope>
    <source>
        <strain evidence="3 4">CECT 8625</strain>
    </source>
</reference>
<evidence type="ECO:0000256" key="2">
    <source>
        <dbReference type="SAM" id="MobiDB-lite"/>
    </source>
</evidence>
<sequence>MMSAAEKSKTKPDLTMVRDPASIWPDPFECPDYPLTVAGERLTGAYSRAQAEQKLRTLSKQMNGNHSLHKPSEHERSAALSTHFKQQRGHGPARPLMNALGFTDMAPTQQGKLIAQAVHLRGYLRKLEARDAEREKAAQERREHKARSKLERYSSYVDGLEAEADELLARAERYRQFLADKAAYHRVMDLRTEIDATHREAATAAAELGEPSPDRPAWIDKLTAFAD</sequence>
<dbReference type="RefSeq" id="WP_159456679.1">
    <property type="nucleotide sequence ID" value="NZ_FWFK01000001.1"/>
</dbReference>
<feature type="region of interest" description="Disordered" evidence="2">
    <location>
        <begin position="61"/>
        <end position="93"/>
    </location>
</feature>
<feature type="coiled-coil region" evidence="1">
    <location>
        <begin position="127"/>
        <end position="177"/>
    </location>
</feature>
<dbReference type="OrthoDB" id="7594769at2"/>
<gene>
    <name evidence="3" type="ORF">ROJ8625_00137</name>
</gene>
<dbReference type="EMBL" id="FWFK01000001">
    <property type="protein sequence ID" value="SLN09977.1"/>
    <property type="molecule type" value="Genomic_DNA"/>
</dbReference>